<feature type="region of interest" description="Disordered" evidence="3">
    <location>
        <begin position="147"/>
        <end position="168"/>
    </location>
</feature>
<organism evidence="4 5">
    <name type="scientific">Oopsacas minuta</name>
    <dbReference type="NCBI Taxonomy" id="111878"/>
    <lineage>
        <taxon>Eukaryota</taxon>
        <taxon>Metazoa</taxon>
        <taxon>Porifera</taxon>
        <taxon>Hexactinellida</taxon>
        <taxon>Hexasterophora</taxon>
        <taxon>Lyssacinosida</taxon>
        <taxon>Leucopsacidae</taxon>
        <taxon>Oopsacas</taxon>
    </lineage>
</organism>
<dbReference type="AlphaFoldDB" id="A0AAV7JTC3"/>
<name>A0AAV7JTC3_9METZ</name>
<proteinExistence type="inferred from homology"/>
<dbReference type="PANTHER" id="PTHR13073">
    <property type="entry name" value="BLOC-1 COMPLEX SUBUNIT 1"/>
    <property type="match status" value="1"/>
</dbReference>
<evidence type="ECO:0000256" key="1">
    <source>
        <dbReference type="ARBA" id="ARBA00007133"/>
    </source>
</evidence>
<evidence type="ECO:0000313" key="4">
    <source>
        <dbReference type="EMBL" id="KAI6651656.1"/>
    </source>
</evidence>
<comment type="caution">
    <text evidence="4">The sequence shown here is derived from an EMBL/GenBank/DDBJ whole genome shotgun (WGS) entry which is preliminary data.</text>
</comment>
<protein>
    <recommendedName>
        <fullName evidence="2">Biogenesis of lysosome-related organelles complex 1 subunit 1</fullName>
    </recommendedName>
</protein>
<reference evidence="4 5" key="1">
    <citation type="journal article" date="2023" name="BMC Biol.">
        <title>The compact genome of the sponge Oopsacas minuta (Hexactinellida) is lacking key metazoan core genes.</title>
        <authorList>
            <person name="Santini S."/>
            <person name="Schenkelaars Q."/>
            <person name="Jourda C."/>
            <person name="Duchesne M."/>
            <person name="Belahbib H."/>
            <person name="Rocher C."/>
            <person name="Selva M."/>
            <person name="Riesgo A."/>
            <person name="Vervoort M."/>
            <person name="Leys S.P."/>
            <person name="Kodjabachian L."/>
            <person name="Le Bivic A."/>
            <person name="Borchiellini C."/>
            <person name="Claverie J.M."/>
            <person name="Renard E."/>
        </authorList>
    </citation>
    <scope>NUCLEOTIDE SEQUENCE [LARGE SCALE GENOMIC DNA]</scope>
    <source>
        <strain evidence="4">SPO-2</strain>
    </source>
</reference>
<dbReference type="Pfam" id="PF06320">
    <property type="entry name" value="GCN5L1"/>
    <property type="match status" value="1"/>
</dbReference>
<evidence type="ECO:0000256" key="2">
    <source>
        <dbReference type="ARBA" id="ARBA00019577"/>
    </source>
</evidence>
<dbReference type="EMBL" id="JAKMXF010000302">
    <property type="protein sequence ID" value="KAI6651656.1"/>
    <property type="molecule type" value="Genomic_DNA"/>
</dbReference>
<keyword evidence="5" id="KW-1185">Reference proteome</keyword>
<accession>A0AAV7JTC3</accession>
<evidence type="ECO:0000256" key="3">
    <source>
        <dbReference type="SAM" id="MobiDB-lite"/>
    </source>
</evidence>
<dbReference type="Proteomes" id="UP001165289">
    <property type="component" value="Unassembled WGS sequence"/>
</dbReference>
<dbReference type="PANTHER" id="PTHR13073:SF0">
    <property type="entry name" value="BIOGENESIS OF LYSOSOME-RELATED ORGANELLES COMPLEX 1 SUBUNIT 1"/>
    <property type="match status" value="1"/>
</dbReference>
<dbReference type="InterPro" id="IPR009395">
    <property type="entry name" value="BLOC1S1"/>
</dbReference>
<dbReference type="GO" id="GO:0031083">
    <property type="term" value="C:BLOC-1 complex"/>
    <property type="evidence" value="ECO:0007669"/>
    <property type="project" value="InterPro"/>
</dbReference>
<sequence>MLSEIYKAHQQEQNERRLEQERKRKQAIKSAQEVSSGFVDALNSGVEEAYENQKKINLLVKDLQIQSTVFLKQASQWINTVEGFNASLKELGDLPNWASIIEKDMLLICRSLEYAYNGPAVDITDSPIPEHVIPVDTPPISPIANLVKEPGSGAGEEFRPETPPKQSS</sequence>
<evidence type="ECO:0000313" key="5">
    <source>
        <dbReference type="Proteomes" id="UP001165289"/>
    </source>
</evidence>
<comment type="similarity">
    <text evidence="1">Belongs to the BLOC1S1 family.</text>
</comment>
<gene>
    <name evidence="4" type="ORF">LOD99_4904</name>
</gene>
<dbReference type="GO" id="GO:0016197">
    <property type="term" value="P:endosomal transport"/>
    <property type="evidence" value="ECO:0007669"/>
    <property type="project" value="TreeGrafter"/>
</dbReference>